<dbReference type="EMBL" id="AJWJ01000261">
    <property type="protein sequence ID" value="KAF2072643.1"/>
    <property type="molecule type" value="Genomic_DNA"/>
</dbReference>
<feature type="coiled-coil region" evidence="1">
    <location>
        <begin position="33"/>
        <end position="67"/>
    </location>
</feature>
<evidence type="ECO:0000313" key="2">
    <source>
        <dbReference type="EMBL" id="KAF2072643.1"/>
    </source>
</evidence>
<proteinExistence type="predicted"/>
<evidence type="ECO:0000256" key="1">
    <source>
        <dbReference type="SAM" id="Coils"/>
    </source>
</evidence>
<protein>
    <submittedName>
        <fullName evidence="2">Uncharacterized protein</fullName>
    </submittedName>
</protein>
<comment type="caution">
    <text evidence="2">The sequence shown here is derived from an EMBL/GenBank/DDBJ whole genome shotgun (WGS) entry which is preliminary data.</text>
</comment>
<accession>A0A8J4UZ84</accession>
<organism evidence="2 3">
    <name type="scientific">Polysphondylium violaceum</name>
    <dbReference type="NCBI Taxonomy" id="133409"/>
    <lineage>
        <taxon>Eukaryota</taxon>
        <taxon>Amoebozoa</taxon>
        <taxon>Evosea</taxon>
        <taxon>Eumycetozoa</taxon>
        <taxon>Dictyostelia</taxon>
        <taxon>Dictyosteliales</taxon>
        <taxon>Dictyosteliaceae</taxon>
        <taxon>Polysphondylium</taxon>
    </lineage>
</organism>
<dbReference type="Proteomes" id="UP000695562">
    <property type="component" value="Unassembled WGS sequence"/>
</dbReference>
<sequence length="242" mass="27957">MEPSNSSFILADNERLQKENWEYKKAGCANKDHIALAAQAQQQQQTIQDLENKLQHYKNNMVAVHEKCHFIENRLGSKIDRDLFKVLHELLFVTRVENIESHQAFHGLSEDQIPTLVKDRQRVGSIFAVYYTDTTQTTIVVDVAGESLDTEPRGLEFFVDVNNNWISRMYNTGSGCHDVGIKFKYLGKIENVYHVDNPFGWAQGLNQVVLGKWKNEFINTQNTTPEHDFCKFIVGKFNLKYE</sequence>
<evidence type="ECO:0000313" key="3">
    <source>
        <dbReference type="Proteomes" id="UP000695562"/>
    </source>
</evidence>
<keyword evidence="3" id="KW-1185">Reference proteome</keyword>
<keyword evidence="1" id="KW-0175">Coiled coil</keyword>
<name>A0A8J4UZ84_9MYCE</name>
<gene>
    <name evidence="2" type="ORF">CYY_006045</name>
</gene>
<dbReference type="AlphaFoldDB" id="A0A8J4UZ84"/>
<reference evidence="2" key="1">
    <citation type="submission" date="2020-01" db="EMBL/GenBank/DDBJ databases">
        <title>Development of genomics and gene disruption for Polysphondylium violaceum indicates a role for the polyketide synthase stlB in stalk morphogenesis.</title>
        <authorList>
            <person name="Narita B."/>
            <person name="Kawabe Y."/>
            <person name="Kin K."/>
            <person name="Saito T."/>
            <person name="Gibbs R."/>
            <person name="Kuspa A."/>
            <person name="Muzny D."/>
            <person name="Queller D."/>
            <person name="Richards S."/>
            <person name="Strassman J."/>
            <person name="Sucgang R."/>
            <person name="Worley K."/>
            <person name="Schaap P."/>
        </authorList>
    </citation>
    <scope>NUCLEOTIDE SEQUENCE</scope>
    <source>
        <strain evidence="2">QSvi11</strain>
    </source>
</reference>
<dbReference type="OrthoDB" id="20867at2759"/>